<evidence type="ECO:0000256" key="2">
    <source>
        <dbReference type="ARBA" id="ARBA00022448"/>
    </source>
</evidence>
<evidence type="ECO:0000259" key="12">
    <source>
        <dbReference type="PROSITE" id="PS50893"/>
    </source>
</evidence>
<dbReference type="SMART" id="SM00382">
    <property type="entry name" value="AAA"/>
    <property type="match status" value="1"/>
</dbReference>
<dbReference type="GO" id="GO:0005524">
    <property type="term" value="F:ATP binding"/>
    <property type="evidence" value="ECO:0007669"/>
    <property type="project" value="UniProtKB-KW"/>
</dbReference>
<dbReference type="FunFam" id="3.40.50.300:FF:000221">
    <property type="entry name" value="Multidrug ABC transporter ATP-binding protein"/>
    <property type="match status" value="1"/>
</dbReference>
<dbReference type="PROSITE" id="PS50929">
    <property type="entry name" value="ABC_TM1F"/>
    <property type="match status" value="1"/>
</dbReference>
<dbReference type="GO" id="GO:0016887">
    <property type="term" value="F:ATP hydrolysis activity"/>
    <property type="evidence" value="ECO:0007669"/>
    <property type="project" value="InterPro"/>
</dbReference>
<dbReference type="GO" id="GO:0005886">
    <property type="term" value="C:plasma membrane"/>
    <property type="evidence" value="ECO:0007669"/>
    <property type="project" value="UniProtKB-SubCell"/>
</dbReference>
<evidence type="ECO:0000256" key="4">
    <source>
        <dbReference type="ARBA" id="ARBA00022692"/>
    </source>
</evidence>
<dbReference type="Pfam" id="PF00664">
    <property type="entry name" value="ABC_membrane"/>
    <property type="match status" value="1"/>
</dbReference>
<proteinExistence type="predicted"/>
<organism evidence="14">
    <name type="scientific">hydrothermal vent metagenome</name>
    <dbReference type="NCBI Taxonomy" id="652676"/>
    <lineage>
        <taxon>unclassified sequences</taxon>
        <taxon>metagenomes</taxon>
        <taxon>ecological metagenomes</taxon>
    </lineage>
</organism>
<dbReference type="InterPro" id="IPR036640">
    <property type="entry name" value="ABC1_TM_sf"/>
</dbReference>
<comment type="subcellular location">
    <subcellularLocation>
        <location evidence="1">Cell membrane</location>
        <topology evidence="1">Multi-pass membrane protein</topology>
    </subcellularLocation>
</comment>
<dbReference type="SUPFAM" id="SSF90123">
    <property type="entry name" value="ABC transporter transmembrane region"/>
    <property type="match status" value="1"/>
</dbReference>
<evidence type="ECO:0000259" key="13">
    <source>
        <dbReference type="PROSITE" id="PS50929"/>
    </source>
</evidence>
<dbReference type="InterPro" id="IPR039421">
    <property type="entry name" value="Type_1_exporter"/>
</dbReference>
<keyword evidence="5" id="KW-0547">Nucleotide-binding</keyword>
<evidence type="ECO:0000313" key="14">
    <source>
        <dbReference type="EMBL" id="VAX08667.1"/>
    </source>
</evidence>
<gene>
    <name evidence="14" type="ORF">MNBD_GAMMA26-2082</name>
</gene>
<dbReference type="InterPro" id="IPR003439">
    <property type="entry name" value="ABC_transporter-like_ATP-bd"/>
</dbReference>
<feature type="domain" description="ABC transmembrane type-1" evidence="13">
    <location>
        <begin position="29"/>
        <end position="304"/>
    </location>
</feature>
<dbReference type="AlphaFoldDB" id="A0A3B1BVG6"/>
<keyword evidence="2" id="KW-0813">Transport</keyword>
<dbReference type="GO" id="GO:0034040">
    <property type="term" value="F:ATPase-coupled lipid transmembrane transporter activity"/>
    <property type="evidence" value="ECO:0007669"/>
    <property type="project" value="InterPro"/>
</dbReference>
<evidence type="ECO:0000256" key="11">
    <source>
        <dbReference type="SAM" id="Phobius"/>
    </source>
</evidence>
<evidence type="ECO:0000256" key="7">
    <source>
        <dbReference type="ARBA" id="ARBA00022967"/>
    </source>
</evidence>
<feature type="transmembrane region" description="Helical" evidence="11">
    <location>
        <begin position="168"/>
        <end position="186"/>
    </location>
</feature>
<dbReference type="InterPro" id="IPR011527">
    <property type="entry name" value="ABC1_TM_dom"/>
</dbReference>
<name>A0A3B1BVG6_9ZZZZ</name>
<evidence type="ECO:0000256" key="3">
    <source>
        <dbReference type="ARBA" id="ARBA00022475"/>
    </source>
</evidence>
<keyword evidence="8 11" id="KW-1133">Transmembrane helix</keyword>
<dbReference type="SUPFAM" id="SSF52540">
    <property type="entry name" value="P-loop containing nucleoside triphosphate hydrolases"/>
    <property type="match status" value="1"/>
</dbReference>
<keyword evidence="10 11" id="KW-0472">Membrane</keyword>
<keyword evidence="6 14" id="KW-0067">ATP-binding</keyword>
<evidence type="ECO:0000256" key="5">
    <source>
        <dbReference type="ARBA" id="ARBA00022741"/>
    </source>
</evidence>
<accession>A0A3B1BVG6</accession>
<dbReference type="PROSITE" id="PS50893">
    <property type="entry name" value="ABC_TRANSPORTER_2"/>
    <property type="match status" value="1"/>
</dbReference>
<dbReference type="CDD" id="cd18552">
    <property type="entry name" value="ABC_6TM_MsbA_like"/>
    <property type="match status" value="1"/>
</dbReference>
<keyword evidence="7" id="KW-1278">Translocase</keyword>
<dbReference type="Gene3D" id="3.40.50.300">
    <property type="entry name" value="P-loop containing nucleotide triphosphate hydrolases"/>
    <property type="match status" value="1"/>
</dbReference>
<dbReference type="Gene3D" id="1.20.1560.10">
    <property type="entry name" value="ABC transporter type 1, transmembrane domain"/>
    <property type="match status" value="1"/>
</dbReference>
<evidence type="ECO:0000256" key="8">
    <source>
        <dbReference type="ARBA" id="ARBA00022989"/>
    </source>
</evidence>
<feature type="transmembrane region" description="Helical" evidence="11">
    <location>
        <begin position="273"/>
        <end position="292"/>
    </location>
</feature>
<dbReference type="InterPro" id="IPR017871">
    <property type="entry name" value="ABC_transporter-like_CS"/>
</dbReference>
<dbReference type="PROSITE" id="PS00211">
    <property type="entry name" value="ABC_TRANSPORTER_1"/>
    <property type="match status" value="1"/>
</dbReference>
<dbReference type="InterPro" id="IPR011917">
    <property type="entry name" value="ABC_transpr_lipidA"/>
</dbReference>
<dbReference type="NCBIfam" id="TIGR02203">
    <property type="entry name" value="MsbA_lipidA"/>
    <property type="match status" value="1"/>
</dbReference>
<keyword evidence="9" id="KW-0445">Lipid transport</keyword>
<protein>
    <submittedName>
        <fullName evidence="14">Lipid A export permease/ATP-binding protein MsbA</fullName>
    </submittedName>
</protein>
<dbReference type="InterPro" id="IPR027417">
    <property type="entry name" value="P-loop_NTPase"/>
</dbReference>
<keyword evidence="4 11" id="KW-0812">Transmembrane</keyword>
<dbReference type="PANTHER" id="PTHR43394">
    <property type="entry name" value="ATP-DEPENDENT PERMEASE MDL1, MITOCHONDRIAL"/>
    <property type="match status" value="1"/>
</dbReference>
<reference evidence="14" key="1">
    <citation type="submission" date="2018-06" db="EMBL/GenBank/DDBJ databases">
        <authorList>
            <person name="Zhirakovskaya E."/>
        </authorList>
    </citation>
    <scope>NUCLEOTIDE SEQUENCE</scope>
</reference>
<sequence length="580" mass="63603">MPDSTTLSSRKLYIRLLTHVKPYWRQFSAALLATAVLGLTDAGVAALLKPLLDGTFVEKNPDGMFWTTVALVVLFLLRGIMSFSSGVAFAWVSGKLVYDLRELMFKRILSLPTPYFDANSTGNVVNKVTFNVSQVTSAATRVLVSLVKDTLSIISLLCWMLYLNWQLTLTVFILIPAVAIVVKVIAVRLRRISRQLQSTMGDMTHALEEAVRGHKVIKVFGGQSAENRRFEKLSNWVRRYNLKMKIAGSANVPLIELVGAVMLVVLISAAEDMTVGAFVSFLTAMGLLFPSVKRLTSINHPLQRGLAAAESVFDLIDEQPEQDSGSREIENATGRLEFKDVSFRYEQANSDALTNVNFMVKAGTMVALVGPSGGGKTTVASLVPRLYDPTDGQILVDGIDIQELTLNNLRNNLSFVGQDSTLFNDTISANITFGQREQVSVQDLEQVAKAAHALEFIQALPDGFDTIVGEDGVRLSGGQRQRIAIARALLKDAPILILDEATSALDTESERHVQVALRTLTKDRSTLVIAHRLSTIEHADLILVVKDGSIVETGTHAELLAIKGEYSKLYRNQFKPAAEQ</sequence>
<dbReference type="Pfam" id="PF00005">
    <property type="entry name" value="ABC_tran"/>
    <property type="match status" value="1"/>
</dbReference>
<dbReference type="InterPro" id="IPR003593">
    <property type="entry name" value="AAA+_ATPase"/>
</dbReference>
<feature type="transmembrane region" description="Helical" evidence="11">
    <location>
        <begin position="66"/>
        <end position="92"/>
    </location>
</feature>
<keyword evidence="3" id="KW-1003">Cell membrane</keyword>
<evidence type="ECO:0000256" key="6">
    <source>
        <dbReference type="ARBA" id="ARBA00022840"/>
    </source>
</evidence>
<dbReference type="EMBL" id="UOFX01000040">
    <property type="protein sequence ID" value="VAX08667.1"/>
    <property type="molecule type" value="Genomic_DNA"/>
</dbReference>
<dbReference type="PANTHER" id="PTHR43394:SF1">
    <property type="entry name" value="ATP-BINDING CASSETTE SUB-FAMILY B MEMBER 10, MITOCHONDRIAL"/>
    <property type="match status" value="1"/>
</dbReference>
<feature type="transmembrane region" description="Helical" evidence="11">
    <location>
        <begin position="246"/>
        <end position="267"/>
    </location>
</feature>
<evidence type="ECO:0000256" key="10">
    <source>
        <dbReference type="ARBA" id="ARBA00023136"/>
    </source>
</evidence>
<feature type="domain" description="ABC transporter" evidence="12">
    <location>
        <begin position="336"/>
        <end position="572"/>
    </location>
</feature>
<evidence type="ECO:0000256" key="9">
    <source>
        <dbReference type="ARBA" id="ARBA00023055"/>
    </source>
</evidence>
<dbReference type="GO" id="GO:0015421">
    <property type="term" value="F:ABC-type oligopeptide transporter activity"/>
    <property type="evidence" value="ECO:0007669"/>
    <property type="project" value="TreeGrafter"/>
</dbReference>
<evidence type="ECO:0000256" key="1">
    <source>
        <dbReference type="ARBA" id="ARBA00004651"/>
    </source>
</evidence>